<dbReference type="InterPro" id="IPR031322">
    <property type="entry name" value="Shikimate/glucono_kinase"/>
</dbReference>
<evidence type="ECO:0000313" key="1">
    <source>
        <dbReference type="EMBL" id="VEI14867.1"/>
    </source>
</evidence>
<dbReference type="KEGG" id="avc:NCTC10951_00743"/>
<dbReference type="InterPro" id="IPR027417">
    <property type="entry name" value="P-loop_NTPase"/>
</dbReference>
<dbReference type="SUPFAM" id="SSF52540">
    <property type="entry name" value="P-loop containing nucleoside triphosphate hydrolases"/>
    <property type="match status" value="1"/>
</dbReference>
<protein>
    <submittedName>
        <fullName evidence="1">Shikimate kinase</fullName>
    </submittedName>
</protein>
<sequence>MLDLGRSVADELGTSPDLALVAVPEAEYRRVETDTALRLLDRAAAEGAVVALGSGCLEDPRTRERLEELRLGHDRALQAGAVGAVAAVVALTCSPRVLATRNGLDAPRSVALGTVHHQFVQMLRDRQARCRELADVVVDTTSTTPEEACAEVMRTVGSAFSRRS</sequence>
<dbReference type="EMBL" id="LR134477">
    <property type="protein sequence ID" value="VEI14867.1"/>
    <property type="molecule type" value="Genomic_DNA"/>
</dbReference>
<keyword evidence="1" id="KW-0418">Kinase</keyword>
<dbReference type="Proteomes" id="UP000268658">
    <property type="component" value="Chromosome"/>
</dbReference>
<dbReference type="Gene3D" id="3.40.50.300">
    <property type="entry name" value="P-loop containing nucleotide triphosphate hydrolases"/>
    <property type="match status" value="1"/>
</dbReference>
<name>A0A3S4VIM3_ACTVI</name>
<evidence type="ECO:0000313" key="2">
    <source>
        <dbReference type="Proteomes" id="UP000268658"/>
    </source>
</evidence>
<proteinExistence type="predicted"/>
<organism evidence="1 2">
    <name type="scientific">Actinomyces viscosus</name>
    <dbReference type="NCBI Taxonomy" id="1656"/>
    <lineage>
        <taxon>Bacteria</taxon>
        <taxon>Bacillati</taxon>
        <taxon>Actinomycetota</taxon>
        <taxon>Actinomycetes</taxon>
        <taxon>Actinomycetales</taxon>
        <taxon>Actinomycetaceae</taxon>
        <taxon>Actinomyces</taxon>
    </lineage>
</organism>
<keyword evidence="1" id="KW-0808">Transferase</keyword>
<reference evidence="1 2" key="1">
    <citation type="submission" date="2018-12" db="EMBL/GenBank/DDBJ databases">
        <authorList>
            <consortium name="Pathogen Informatics"/>
        </authorList>
    </citation>
    <scope>NUCLEOTIDE SEQUENCE [LARGE SCALE GENOMIC DNA]</scope>
    <source>
        <strain evidence="1 2">NCTC10951</strain>
    </source>
</reference>
<gene>
    <name evidence="1" type="ORF">NCTC10951_00743</name>
</gene>
<accession>A0A3S4VIM3</accession>
<dbReference type="Pfam" id="PF01202">
    <property type="entry name" value="SKI"/>
    <property type="match status" value="1"/>
</dbReference>
<dbReference type="AlphaFoldDB" id="A0A3S4VIM3"/>
<dbReference type="GO" id="GO:0016301">
    <property type="term" value="F:kinase activity"/>
    <property type="evidence" value="ECO:0007669"/>
    <property type="project" value="UniProtKB-KW"/>
</dbReference>